<evidence type="ECO:0000256" key="2">
    <source>
        <dbReference type="ARBA" id="ARBA00022448"/>
    </source>
</evidence>
<dbReference type="InterPro" id="IPR003439">
    <property type="entry name" value="ABC_transporter-like_ATP-bd"/>
</dbReference>
<name>A0A2D6YKC8_9DELT</name>
<keyword evidence="4" id="KW-0067">ATP-binding</keyword>
<evidence type="ECO:0000313" key="7">
    <source>
        <dbReference type="Proteomes" id="UP000226525"/>
    </source>
</evidence>
<organism evidence="6 7">
    <name type="scientific">SAR324 cluster bacterium</name>
    <dbReference type="NCBI Taxonomy" id="2024889"/>
    <lineage>
        <taxon>Bacteria</taxon>
        <taxon>Deltaproteobacteria</taxon>
        <taxon>SAR324 cluster</taxon>
    </lineage>
</organism>
<keyword evidence="3" id="KW-0547">Nucleotide-binding</keyword>
<evidence type="ECO:0000256" key="1">
    <source>
        <dbReference type="ARBA" id="ARBA00005417"/>
    </source>
</evidence>
<dbReference type="PANTHER" id="PTHR42734:SF6">
    <property type="entry name" value="MOLYBDATE IMPORT ATP-BINDING PROTEIN MOLC"/>
    <property type="match status" value="1"/>
</dbReference>
<dbReference type="SMART" id="SM00382">
    <property type="entry name" value="AAA"/>
    <property type="match status" value="1"/>
</dbReference>
<evidence type="ECO:0000256" key="3">
    <source>
        <dbReference type="ARBA" id="ARBA00022741"/>
    </source>
</evidence>
<dbReference type="Pfam" id="PF00005">
    <property type="entry name" value="ABC_tran"/>
    <property type="match status" value="1"/>
</dbReference>
<accession>A0A2D6YKC8</accession>
<dbReference type="AlphaFoldDB" id="A0A2D6YKC8"/>
<dbReference type="SUPFAM" id="SSF52540">
    <property type="entry name" value="P-loop containing nucleoside triphosphate hydrolases"/>
    <property type="match status" value="1"/>
</dbReference>
<dbReference type="EMBL" id="NZEX01000105">
    <property type="protein sequence ID" value="MAH63656.1"/>
    <property type="molecule type" value="Genomic_DNA"/>
</dbReference>
<gene>
    <name evidence="6" type="ORF">CMN54_09475</name>
</gene>
<dbReference type="GO" id="GO:0005524">
    <property type="term" value="F:ATP binding"/>
    <property type="evidence" value="ECO:0007669"/>
    <property type="project" value="UniProtKB-KW"/>
</dbReference>
<dbReference type="InterPro" id="IPR027417">
    <property type="entry name" value="P-loop_NTPase"/>
</dbReference>
<dbReference type="PROSITE" id="PS00211">
    <property type="entry name" value="ABC_TRANSPORTER_1"/>
    <property type="match status" value="1"/>
</dbReference>
<dbReference type="InterPro" id="IPR003593">
    <property type="entry name" value="AAA+_ATPase"/>
</dbReference>
<dbReference type="InterPro" id="IPR050153">
    <property type="entry name" value="Metal_Ion_Import_ABC"/>
</dbReference>
<dbReference type="InterPro" id="IPR017871">
    <property type="entry name" value="ABC_transporter-like_CS"/>
</dbReference>
<dbReference type="GO" id="GO:0016887">
    <property type="term" value="F:ATP hydrolysis activity"/>
    <property type="evidence" value="ECO:0007669"/>
    <property type="project" value="InterPro"/>
</dbReference>
<keyword evidence="2" id="KW-0813">Transport</keyword>
<dbReference type="PROSITE" id="PS50893">
    <property type="entry name" value="ABC_TRANSPORTER_2"/>
    <property type="match status" value="1"/>
</dbReference>
<comment type="caution">
    <text evidence="6">The sequence shown here is derived from an EMBL/GenBank/DDBJ whole genome shotgun (WGS) entry which is preliminary data.</text>
</comment>
<dbReference type="Gene3D" id="3.40.50.300">
    <property type="entry name" value="P-loop containing nucleotide triphosphate hydrolases"/>
    <property type="match status" value="1"/>
</dbReference>
<proteinExistence type="inferred from homology"/>
<comment type="similarity">
    <text evidence="1">Belongs to the ABC transporter superfamily.</text>
</comment>
<dbReference type="Proteomes" id="UP000226525">
    <property type="component" value="Unassembled WGS sequence"/>
</dbReference>
<dbReference type="PANTHER" id="PTHR42734">
    <property type="entry name" value="METAL TRANSPORT SYSTEM ATP-BINDING PROTEIN TM_0124-RELATED"/>
    <property type="match status" value="1"/>
</dbReference>
<feature type="domain" description="ABC transporter" evidence="5">
    <location>
        <begin position="6"/>
        <end position="229"/>
    </location>
</feature>
<evidence type="ECO:0000259" key="5">
    <source>
        <dbReference type="PROSITE" id="PS50893"/>
    </source>
</evidence>
<reference evidence="7" key="1">
    <citation type="submission" date="2017-09" db="EMBL/GenBank/DDBJ databases">
        <title>The Reconstruction of 2,631 Draft Metagenome-Assembled Genomes from the Global Oceans.</title>
        <authorList>
            <person name="Tully B.J."/>
            <person name="Graham E.D."/>
            <person name="Heidelberg J.F."/>
        </authorList>
    </citation>
    <scope>NUCLEOTIDE SEQUENCE [LARGE SCALE GENOMIC DNA]</scope>
</reference>
<protein>
    <recommendedName>
        <fullName evidence="5">ABC transporter domain-containing protein</fullName>
    </recommendedName>
</protein>
<sequence>MILPMLTVSNLAVQRGKKRLLENLNCELPKGSSLGVVGPNGVGKSSLLRVLAGLDNPASGDVAVKGTVAYLPQDVNLKSDLNVLEMVLLGRARYLKWYQQPNFLDRTEAEKWLQVMSLENLAKSSFITLSGGQKQLVLIAQALTSECDLLILDEPSSALDLQNQEKLFSILNELREKNALTIIFSTHDPNQAYQFCDQLTMLGFGHHQHGRCRDVMNSQSLKEIYKVNFEEIEWSNNDLKYFLHITNNVIDSLNR</sequence>
<evidence type="ECO:0000256" key="4">
    <source>
        <dbReference type="ARBA" id="ARBA00022840"/>
    </source>
</evidence>
<evidence type="ECO:0000313" key="6">
    <source>
        <dbReference type="EMBL" id="MAH63656.1"/>
    </source>
</evidence>